<reference evidence="12" key="1">
    <citation type="journal article" date="2010" name="Nat. Biotechnol.">
        <title>Draft genome sequence of the oilseed species Ricinus communis.</title>
        <authorList>
            <person name="Chan A.P."/>
            <person name="Crabtree J."/>
            <person name="Zhao Q."/>
            <person name="Lorenzi H."/>
            <person name="Orvis J."/>
            <person name="Puiu D."/>
            <person name="Melake-Berhan A."/>
            <person name="Jones K.M."/>
            <person name="Redman J."/>
            <person name="Chen G."/>
            <person name="Cahoon E.B."/>
            <person name="Gedil M."/>
            <person name="Stanke M."/>
            <person name="Haas B.J."/>
            <person name="Wortman J.R."/>
            <person name="Fraser-Liggett C.M."/>
            <person name="Ravel J."/>
            <person name="Rabinowicz P.D."/>
        </authorList>
    </citation>
    <scope>NUCLEOTIDE SEQUENCE [LARGE SCALE GENOMIC DNA]</scope>
    <source>
        <strain evidence="12">cv. Hale</strain>
    </source>
</reference>
<comment type="miscellaneous">
    <text evidence="9">In eukaryotes there are cytoplasmic, mitochondrial and chloroplastic isozymes.</text>
</comment>
<dbReference type="EC" id="2.6.1.1" evidence="9"/>
<keyword evidence="4 9" id="KW-0032">Aminotransferase</keyword>
<comment type="subunit">
    <text evidence="3 9">Homodimer.</text>
</comment>
<dbReference type="Gene3D" id="3.40.640.10">
    <property type="entry name" value="Type I PLP-dependent aspartate aminotransferase-like (Major domain)"/>
    <property type="match status" value="1"/>
</dbReference>
<dbReference type="NCBIfam" id="NF006719">
    <property type="entry name" value="PRK09257.1"/>
    <property type="match status" value="1"/>
</dbReference>
<evidence type="ECO:0000313" key="11">
    <source>
        <dbReference type="EMBL" id="EEF31071.1"/>
    </source>
</evidence>
<dbReference type="InParanoid" id="B9SZA2"/>
<comment type="function">
    <text evidence="8">Important for the metabolism of amino acids and Krebs-cycle related organic acids. In plants, it is involved in nitrogen metabolism and in aspects of carbon and energy metabolism.</text>
</comment>
<keyword evidence="5 9" id="KW-0808">Transferase</keyword>
<comment type="cofactor">
    <cofactor evidence="1">
        <name>pyridoxal 5'-phosphate</name>
        <dbReference type="ChEBI" id="CHEBI:597326"/>
    </cofactor>
</comment>
<dbReference type="InterPro" id="IPR004838">
    <property type="entry name" value="NHTrfase_class1_PyrdxlP-BS"/>
</dbReference>
<dbReference type="FunFam" id="3.90.1150.10:FF:000001">
    <property type="entry name" value="Aspartate aminotransferase"/>
    <property type="match status" value="1"/>
</dbReference>
<dbReference type="InterPro" id="IPR000796">
    <property type="entry name" value="Asp_trans"/>
</dbReference>
<dbReference type="InterPro" id="IPR015424">
    <property type="entry name" value="PyrdxlP-dep_Trfase"/>
</dbReference>
<dbReference type="Gene3D" id="3.90.1150.10">
    <property type="entry name" value="Aspartate Aminotransferase, domain 1"/>
    <property type="match status" value="1"/>
</dbReference>
<dbReference type="Proteomes" id="UP000008311">
    <property type="component" value="Unassembled WGS sequence"/>
</dbReference>
<dbReference type="OrthoDB" id="6752799at2759"/>
<dbReference type="GO" id="GO:0004069">
    <property type="term" value="F:L-aspartate:2-oxoglutarate aminotransferase activity"/>
    <property type="evidence" value="ECO:0000318"/>
    <property type="project" value="GO_Central"/>
</dbReference>
<gene>
    <name evidence="11" type="ORF">RCOM_1232370</name>
</gene>
<sequence length="424" mass="47466">MWRSYHLLRRSFFSTSTNRALPWWDHVGPAPKDPITSVTEAFLADTFPTKINLGVGAYRDDEGKPVVLQCVREAETKIAGCDFLESISSAVSSKLVEESVKLVYGKDSEVVKEGRFAGVQALSGTGACRLFAEFQRRFYPESGIYLPDPTWSNHHNIWRDAQVPCSTFSYYHPDSKGLNFNALIDDVKNAPDGSFFLLHPCAHNPTGVDPTVEQWREISHQFKVKNHFPFFDMAYQGFASGDFDIDALSIRIFLEDGHLIGCAQSFAKNMGLYGHRVGCLSILCNDTKQAVAINSQLQKIARAMYSSPPVHGISLVSTVMSDPDTKELWVKEVKGMANRIRQMRTNLQESLKQLGSSLNWEHITNQVGMFCFSGLTPKEVERIVKEFHVYMTLDGRMSMAGVTTSNVKYLANAIHEVTKSSQKG</sequence>
<evidence type="ECO:0000256" key="9">
    <source>
        <dbReference type="RuleBase" id="RU000480"/>
    </source>
</evidence>
<evidence type="ECO:0000256" key="8">
    <source>
        <dbReference type="ARBA" id="ARBA00053140"/>
    </source>
</evidence>
<evidence type="ECO:0000259" key="10">
    <source>
        <dbReference type="Pfam" id="PF00155"/>
    </source>
</evidence>
<dbReference type="KEGG" id="rcu:8269363"/>
<dbReference type="STRING" id="3988.B9SZA2"/>
<keyword evidence="6" id="KW-0663">Pyridoxal phosphate</keyword>
<dbReference type="InterPro" id="IPR015422">
    <property type="entry name" value="PyrdxlP-dep_Trfase_small"/>
</dbReference>
<dbReference type="PROSITE" id="PS00105">
    <property type="entry name" value="AA_TRANSFER_CLASS_1"/>
    <property type="match status" value="1"/>
</dbReference>
<dbReference type="GO" id="GO:0005739">
    <property type="term" value="C:mitochondrion"/>
    <property type="evidence" value="ECO:0000318"/>
    <property type="project" value="GO_Central"/>
</dbReference>
<dbReference type="Pfam" id="PF00155">
    <property type="entry name" value="Aminotran_1_2"/>
    <property type="match status" value="1"/>
</dbReference>
<feature type="domain" description="Aminotransferase class I/classII large" evidence="10">
    <location>
        <begin position="49"/>
        <end position="414"/>
    </location>
</feature>
<dbReference type="AlphaFoldDB" id="B9SZA2"/>
<evidence type="ECO:0000256" key="2">
    <source>
        <dbReference type="ARBA" id="ARBA00007441"/>
    </source>
</evidence>
<dbReference type="SUPFAM" id="SSF53383">
    <property type="entry name" value="PLP-dependent transferases"/>
    <property type="match status" value="1"/>
</dbReference>
<dbReference type="OMA" id="KNAPDCS"/>
<dbReference type="CDD" id="cd00609">
    <property type="entry name" value="AAT_like"/>
    <property type="match status" value="1"/>
</dbReference>
<dbReference type="PRINTS" id="PR00799">
    <property type="entry name" value="TRANSAMINASE"/>
</dbReference>
<dbReference type="eggNOG" id="KOG1411">
    <property type="taxonomic scope" value="Eukaryota"/>
</dbReference>
<dbReference type="InterPro" id="IPR004839">
    <property type="entry name" value="Aminotransferase_I/II_large"/>
</dbReference>
<comment type="similarity">
    <text evidence="2">Belongs to the class-I pyridoxal-phosphate-dependent aminotransferase family.</text>
</comment>
<evidence type="ECO:0000256" key="6">
    <source>
        <dbReference type="ARBA" id="ARBA00022898"/>
    </source>
</evidence>
<proteinExistence type="inferred from homology"/>
<dbReference type="FunFam" id="3.40.640.10:FF:000015">
    <property type="entry name" value="Aspartate aminotransferase"/>
    <property type="match status" value="1"/>
</dbReference>
<evidence type="ECO:0000256" key="4">
    <source>
        <dbReference type="ARBA" id="ARBA00022576"/>
    </source>
</evidence>
<evidence type="ECO:0000256" key="1">
    <source>
        <dbReference type="ARBA" id="ARBA00001933"/>
    </source>
</evidence>
<dbReference type="GO" id="GO:0006520">
    <property type="term" value="P:amino acid metabolic process"/>
    <property type="evidence" value="ECO:0007669"/>
    <property type="project" value="InterPro"/>
</dbReference>
<dbReference type="EMBL" id="EQ974268">
    <property type="protein sequence ID" value="EEF31071.1"/>
    <property type="molecule type" value="Genomic_DNA"/>
</dbReference>
<comment type="catalytic activity">
    <reaction evidence="7 9">
        <text>L-aspartate + 2-oxoglutarate = oxaloacetate + L-glutamate</text>
        <dbReference type="Rhea" id="RHEA:21824"/>
        <dbReference type="ChEBI" id="CHEBI:16452"/>
        <dbReference type="ChEBI" id="CHEBI:16810"/>
        <dbReference type="ChEBI" id="CHEBI:29985"/>
        <dbReference type="ChEBI" id="CHEBI:29991"/>
        <dbReference type="EC" id="2.6.1.1"/>
    </reaction>
</comment>
<accession>B9SZA2</accession>
<dbReference type="PANTHER" id="PTHR11879:SF14">
    <property type="entry name" value="ASPARTATE AMINOTRANSFERASE"/>
    <property type="match status" value="1"/>
</dbReference>
<dbReference type="GO" id="GO:0030170">
    <property type="term" value="F:pyridoxal phosphate binding"/>
    <property type="evidence" value="ECO:0007669"/>
    <property type="project" value="InterPro"/>
</dbReference>
<dbReference type="PANTHER" id="PTHR11879">
    <property type="entry name" value="ASPARTATE AMINOTRANSFERASE"/>
    <property type="match status" value="1"/>
</dbReference>
<keyword evidence="12" id="KW-1185">Reference proteome</keyword>
<evidence type="ECO:0000256" key="5">
    <source>
        <dbReference type="ARBA" id="ARBA00022679"/>
    </source>
</evidence>
<name>B9SZA2_RICCO</name>
<protein>
    <recommendedName>
        <fullName evidence="9">Aspartate aminotransferase</fullName>
        <ecNumber evidence="9">2.6.1.1</ecNumber>
    </recommendedName>
</protein>
<evidence type="ECO:0000313" key="12">
    <source>
        <dbReference type="Proteomes" id="UP000008311"/>
    </source>
</evidence>
<evidence type="ECO:0000256" key="3">
    <source>
        <dbReference type="ARBA" id="ARBA00011738"/>
    </source>
</evidence>
<dbReference type="InterPro" id="IPR015421">
    <property type="entry name" value="PyrdxlP-dep_Trfase_major"/>
</dbReference>
<evidence type="ECO:0000256" key="7">
    <source>
        <dbReference type="ARBA" id="ARBA00049185"/>
    </source>
</evidence>
<organism evidence="11 12">
    <name type="scientific">Ricinus communis</name>
    <name type="common">Castor bean</name>
    <dbReference type="NCBI Taxonomy" id="3988"/>
    <lineage>
        <taxon>Eukaryota</taxon>
        <taxon>Viridiplantae</taxon>
        <taxon>Streptophyta</taxon>
        <taxon>Embryophyta</taxon>
        <taxon>Tracheophyta</taxon>
        <taxon>Spermatophyta</taxon>
        <taxon>Magnoliopsida</taxon>
        <taxon>eudicotyledons</taxon>
        <taxon>Gunneridae</taxon>
        <taxon>Pentapetalae</taxon>
        <taxon>rosids</taxon>
        <taxon>fabids</taxon>
        <taxon>Malpighiales</taxon>
        <taxon>Euphorbiaceae</taxon>
        <taxon>Acalyphoideae</taxon>
        <taxon>Acalypheae</taxon>
        <taxon>Ricinus</taxon>
    </lineage>
</organism>